<dbReference type="Gene3D" id="3.60.21.10">
    <property type="match status" value="1"/>
</dbReference>
<dbReference type="GO" id="GO:0019897">
    <property type="term" value="C:extrinsic component of plasma membrane"/>
    <property type="evidence" value="ECO:0007669"/>
    <property type="project" value="UniProtKB-UniRule"/>
</dbReference>
<comment type="catalytic activity">
    <reaction evidence="10">
        <text>UDP-2-N,3-O-bis[(3R)-3-hydroxytetradecanoyl]-alpha-D-glucosamine + H2O = 2-N,3-O-bis[(3R)-3-hydroxytetradecanoyl]-alpha-D-glucosaminyl 1-phosphate + UMP + 2 H(+)</text>
        <dbReference type="Rhea" id="RHEA:25213"/>
        <dbReference type="ChEBI" id="CHEBI:15377"/>
        <dbReference type="ChEBI" id="CHEBI:15378"/>
        <dbReference type="ChEBI" id="CHEBI:57865"/>
        <dbReference type="ChEBI" id="CHEBI:57957"/>
        <dbReference type="ChEBI" id="CHEBI:78847"/>
        <dbReference type="EC" id="3.6.1.54"/>
    </reaction>
</comment>
<evidence type="ECO:0000256" key="9">
    <source>
        <dbReference type="ARBA" id="ARBA00023211"/>
    </source>
</evidence>
<feature type="binding site" evidence="10">
    <location>
        <begin position="96"/>
        <end position="97"/>
    </location>
    <ligand>
        <name>substrate</name>
    </ligand>
</feature>
<keyword evidence="7 10" id="KW-0443">Lipid metabolism</keyword>
<dbReference type="InterPro" id="IPR043461">
    <property type="entry name" value="LpxH-like"/>
</dbReference>
<feature type="binding site" evidence="10">
    <location>
        <position position="25"/>
    </location>
    <ligand>
        <name>Mn(2+)</name>
        <dbReference type="ChEBI" id="CHEBI:29035"/>
        <label>1</label>
    </ligand>
</feature>
<feature type="binding site" evidence="10">
    <location>
        <position position="56"/>
    </location>
    <ligand>
        <name>Mn(2+)</name>
        <dbReference type="ChEBI" id="CHEBI:29035"/>
        <label>2</label>
    </ligand>
</feature>
<reference evidence="13" key="1">
    <citation type="submission" date="2016-10" db="EMBL/GenBank/DDBJ databases">
        <authorList>
            <person name="Varghese N."/>
            <person name="Submissions S."/>
        </authorList>
    </citation>
    <scope>NUCLEOTIDE SEQUENCE [LARGE SCALE GENOMIC DNA]</scope>
    <source>
        <strain evidence="13">DSM 27981</strain>
    </source>
</reference>
<dbReference type="InterPro" id="IPR004843">
    <property type="entry name" value="Calcineurin-like_PHP"/>
</dbReference>
<feature type="domain" description="Calcineurin-like phosphoesterase" evidence="11">
    <location>
        <begin position="21"/>
        <end position="216"/>
    </location>
</feature>
<comment type="similarity">
    <text evidence="10">Belongs to the LpxH family.</text>
</comment>
<dbReference type="RefSeq" id="WP_092939160.1">
    <property type="nucleotide sequence ID" value="NZ_FONX01000004.1"/>
</dbReference>
<accession>A0A1I2CU88</accession>
<dbReference type="CDD" id="cd07398">
    <property type="entry name" value="MPP_YbbF-LpxH"/>
    <property type="match status" value="1"/>
</dbReference>
<keyword evidence="5 10" id="KW-0479">Metal-binding</keyword>
<feature type="binding site" evidence="10">
    <location>
        <position position="212"/>
    </location>
    <ligand>
        <name>substrate</name>
    </ligand>
</feature>
<dbReference type="AlphaFoldDB" id="A0A1I2CU88"/>
<keyword evidence="1 10" id="KW-1003">Cell membrane</keyword>
<dbReference type="UniPathway" id="UPA00359">
    <property type="reaction ID" value="UER00480"/>
</dbReference>
<comment type="pathway">
    <text evidence="10">Glycolipid biosynthesis; lipid IV(A) biosynthesis; lipid IV(A) from (3R)-3-hydroxytetradecanoyl-[acyl-carrier-protein] and UDP-N-acetyl-alpha-D-glucosamine: step 4/6.</text>
</comment>
<feature type="binding site" evidence="10">
    <location>
        <position position="214"/>
    </location>
    <ligand>
        <name>Mn(2+)</name>
        <dbReference type="ChEBI" id="CHEBI:29035"/>
        <label>1</label>
    </ligand>
</feature>
<dbReference type="GO" id="GO:0030145">
    <property type="term" value="F:manganese ion binding"/>
    <property type="evidence" value="ECO:0007669"/>
    <property type="project" value="UniProtKB-UniRule"/>
</dbReference>
<dbReference type="GO" id="GO:0009245">
    <property type="term" value="P:lipid A biosynthetic process"/>
    <property type="evidence" value="ECO:0007669"/>
    <property type="project" value="UniProtKB-UniRule"/>
</dbReference>
<dbReference type="InterPro" id="IPR010138">
    <property type="entry name" value="UDP-diacylglucosamine_Hdrlase"/>
</dbReference>
<dbReference type="HAMAP" id="MF_00575">
    <property type="entry name" value="LpxH"/>
    <property type="match status" value="1"/>
</dbReference>
<evidence type="ECO:0000313" key="12">
    <source>
        <dbReference type="EMBL" id="SFE71881.1"/>
    </source>
</evidence>
<feature type="binding site" evidence="10">
    <location>
        <position position="131"/>
    </location>
    <ligand>
        <name>Mn(2+)</name>
        <dbReference type="ChEBI" id="CHEBI:29035"/>
        <label>2</label>
    </ligand>
</feature>
<dbReference type="GO" id="GO:0005737">
    <property type="term" value="C:cytoplasm"/>
    <property type="evidence" value="ECO:0007669"/>
    <property type="project" value="InterPro"/>
</dbReference>
<evidence type="ECO:0000256" key="1">
    <source>
        <dbReference type="ARBA" id="ARBA00022475"/>
    </source>
</evidence>
<evidence type="ECO:0000256" key="5">
    <source>
        <dbReference type="ARBA" id="ARBA00022723"/>
    </source>
</evidence>
<comment type="caution">
    <text evidence="10">Lacks conserved residue(s) required for the propagation of feature annotation.</text>
</comment>
<dbReference type="Pfam" id="PF00149">
    <property type="entry name" value="Metallophos"/>
    <property type="match status" value="1"/>
</dbReference>
<evidence type="ECO:0000256" key="6">
    <source>
        <dbReference type="ARBA" id="ARBA00022801"/>
    </source>
</evidence>
<gene>
    <name evidence="10" type="primary">lpxH</name>
    <name evidence="12" type="ORF">SAMN04489711_104298</name>
</gene>
<name>A0A1I2CU88_9BURK</name>
<dbReference type="NCBIfam" id="NF003743">
    <property type="entry name" value="PRK05340.1"/>
    <property type="match status" value="1"/>
</dbReference>
<keyword evidence="3 10" id="KW-0997">Cell inner membrane</keyword>
<evidence type="ECO:0000313" key="13">
    <source>
        <dbReference type="Proteomes" id="UP000199119"/>
    </source>
</evidence>
<proteinExistence type="inferred from homology"/>
<feature type="binding site" evidence="10">
    <location>
        <position position="212"/>
    </location>
    <ligand>
        <name>Mn(2+)</name>
        <dbReference type="ChEBI" id="CHEBI:29035"/>
        <label>2</label>
    </ligand>
</feature>
<comment type="cofactor">
    <cofactor evidence="10">
        <name>Mn(2+)</name>
        <dbReference type="ChEBI" id="CHEBI:29035"/>
    </cofactor>
    <text evidence="10">Binds 2 Mn(2+) ions per subunit in a binuclear metal center.</text>
</comment>
<keyword evidence="13" id="KW-1185">Reference proteome</keyword>
<keyword evidence="9 10" id="KW-0464">Manganese</keyword>
<evidence type="ECO:0000256" key="4">
    <source>
        <dbReference type="ARBA" id="ARBA00022556"/>
    </source>
</evidence>
<dbReference type="SUPFAM" id="SSF56300">
    <property type="entry name" value="Metallo-dependent phosphatases"/>
    <property type="match status" value="1"/>
</dbReference>
<dbReference type="PANTHER" id="PTHR34990:SF1">
    <property type="entry name" value="UDP-2,3-DIACYLGLUCOSAMINE HYDROLASE"/>
    <property type="match status" value="1"/>
</dbReference>
<dbReference type="NCBIfam" id="TIGR01854">
    <property type="entry name" value="lipid_A_lpxH"/>
    <property type="match status" value="1"/>
</dbReference>
<organism evidence="12 13">
    <name type="scientific">Paracidovorax wautersii</name>
    <dbReference type="NCBI Taxonomy" id="1177982"/>
    <lineage>
        <taxon>Bacteria</taxon>
        <taxon>Pseudomonadati</taxon>
        <taxon>Pseudomonadota</taxon>
        <taxon>Betaproteobacteria</taxon>
        <taxon>Burkholderiales</taxon>
        <taxon>Comamonadaceae</taxon>
        <taxon>Paracidovorax</taxon>
    </lineage>
</organism>
<keyword evidence="6 10" id="KW-0378">Hydrolase</keyword>
<feature type="binding site" evidence="10">
    <location>
        <position position="181"/>
    </location>
    <ligand>
        <name>substrate</name>
    </ligand>
</feature>
<feature type="binding site" evidence="10">
    <location>
        <position position="96"/>
    </location>
    <ligand>
        <name>Mn(2+)</name>
        <dbReference type="ChEBI" id="CHEBI:29035"/>
        <label>2</label>
    </ligand>
</feature>
<dbReference type="STRING" id="1177982.SAMN04489711_104298"/>
<evidence type="ECO:0000259" key="11">
    <source>
        <dbReference type="Pfam" id="PF00149"/>
    </source>
</evidence>
<evidence type="ECO:0000256" key="10">
    <source>
        <dbReference type="HAMAP-Rule" id="MF_00575"/>
    </source>
</evidence>
<feature type="binding site" evidence="10">
    <location>
        <position position="139"/>
    </location>
    <ligand>
        <name>substrate</name>
    </ligand>
</feature>
<dbReference type="EMBL" id="FONX01000004">
    <property type="protein sequence ID" value="SFE71881.1"/>
    <property type="molecule type" value="Genomic_DNA"/>
</dbReference>
<sequence length="266" mass="28990">MNPPVPDVRELVAPSGWRAVDFVSDLHLDAAHPATVQAFADYLAATPADAVFLLGDVFEVWVGDDAIDEPGSFEGACCELLQRAARRTALFFLHGNRDFLVGQGFARHCGVTLLDDPTVLGFLGRRWLLSHGDALCLQDVDYQRFRAVARNPQWQAQLLARPLAERRAQGRSARAESESRKQSGTGFYADVDAAAAQAWLQAADAPALIHGHTHRPADHVLRAAGDGRPALSRHVLTDWDLDAQPPRAGLLRLSAQGLERVDLIPS</sequence>
<keyword evidence="4 10" id="KW-0441">Lipid A biosynthesis</keyword>
<dbReference type="PANTHER" id="PTHR34990">
    <property type="entry name" value="UDP-2,3-DIACYLGLUCOSAMINE HYDROLASE-RELATED"/>
    <property type="match status" value="1"/>
</dbReference>
<feature type="binding site" evidence="10">
    <location>
        <position position="177"/>
    </location>
    <ligand>
        <name>substrate</name>
    </ligand>
</feature>
<comment type="function">
    <text evidence="10">Hydrolyzes the pyrophosphate bond of UDP-2,3-diacylglucosamine to yield 2,3-diacylglucosamine 1-phosphate (lipid X) and UMP by catalyzing the attack of water at the alpha-P atom. Involved in the biosynthesis of lipid A, a phosphorylated glycolipid that anchors the lipopolysaccharide to the outer membrane of the cell.</text>
</comment>
<dbReference type="Proteomes" id="UP000199119">
    <property type="component" value="Unassembled WGS sequence"/>
</dbReference>
<keyword evidence="8 10" id="KW-0472">Membrane</keyword>
<comment type="subcellular location">
    <subcellularLocation>
        <location evidence="10">Cell inner membrane</location>
        <topology evidence="10">Peripheral membrane protein</topology>
        <orientation evidence="10">Cytoplasmic side</orientation>
    </subcellularLocation>
</comment>
<protein>
    <recommendedName>
        <fullName evidence="10">UDP-2,3-diacylglucosamine hydrolase</fullName>
        <ecNumber evidence="10">3.6.1.54</ecNumber>
    </recommendedName>
    <alternativeName>
        <fullName evidence="10">UDP-2,3-diacylglucosamine diphosphatase</fullName>
    </alternativeName>
</protein>
<dbReference type="GO" id="GO:0008758">
    <property type="term" value="F:UDP-2,3-diacylglucosamine hydrolase activity"/>
    <property type="evidence" value="ECO:0007669"/>
    <property type="project" value="UniProtKB-UniRule"/>
</dbReference>
<evidence type="ECO:0000256" key="2">
    <source>
        <dbReference type="ARBA" id="ARBA00022516"/>
    </source>
</evidence>
<feature type="binding site" evidence="10">
    <location>
        <position position="56"/>
    </location>
    <ligand>
        <name>Mn(2+)</name>
        <dbReference type="ChEBI" id="CHEBI:29035"/>
        <label>1</label>
    </ligand>
</feature>
<feature type="binding site" evidence="10">
    <location>
        <position position="27"/>
    </location>
    <ligand>
        <name>Mn(2+)</name>
        <dbReference type="ChEBI" id="CHEBI:29035"/>
        <label>1</label>
    </ligand>
</feature>
<keyword evidence="2 10" id="KW-0444">Lipid biosynthesis</keyword>
<dbReference type="OrthoDB" id="9783283at2"/>
<evidence type="ECO:0000256" key="3">
    <source>
        <dbReference type="ARBA" id="ARBA00022519"/>
    </source>
</evidence>
<dbReference type="EC" id="3.6.1.54" evidence="10"/>
<dbReference type="InterPro" id="IPR029052">
    <property type="entry name" value="Metallo-depent_PP-like"/>
</dbReference>
<evidence type="ECO:0000256" key="7">
    <source>
        <dbReference type="ARBA" id="ARBA00023098"/>
    </source>
</evidence>
<evidence type="ECO:0000256" key="8">
    <source>
        <dbReference type="ARBA" id="ARBA00023136"/>
    </source>
</evidence>